<dbReference type="Pfam" id="PF02188">
    <property type="entry name" value="GoLoco"/>
    <property type="match status" value="2"/>
</dbReference>
<dbReference type="InterPro" id="IPR003109">
    <property type="entry name" value="GoLoco_motif"/>
</dbReference>
<dbReference type="PROSITE" id="PS50877">
    <property type="entry name" value="GOLOCO"/>
    <property type="match status" value="1"/>
</dbReference>
<evidence type="ECO:0000313" key="3">
    <source>
        <dbReference type="Proteomes" id="UP000472270"/>
    </source>
</evidence>
<dbReference type="Ensembl" id="ENSSRHT00000097609.1">
    <property type="protein sequence ID" value="ENSSRHP00000095029.1"/>
    <property type="gene ID" value="ENSSRHG00000046758.1"/>
</dbReference>
<dbReference type="GO" id="GO:0005085">
    <property type="term" value="F:guanyl-nucleotide exchange factor activity"/>
    <property type="evidence" value="ECO:0007669"/>
    <property type="project" value="InterPro"/>
</dbReference>
<feature type="region of interest" description="Disordered" evidence="1">
    <location>
        <begin position="26"/>
        <end position="49"/>
    </location>
</feature>
<reference evidence="2" key="1">
    <citation type="submission" date="2025-08" db="UniProtKB">
        <authorList>
            <consortium name="Ensembl"/>
        </authorList>
    </citation>
    <scope>IDENTIFICATION</scope>
</reference>
<dbReference type="SMART" id="SM00390">
    <property type="entry name" value="GoLoco"/>
    <property type="match status" value="2"/>
</dbReference>
<dbReference type="PANTHER" id="PTHR47503">
    <property type="entry name" value="PURKINJE CELL PROTEIN 2"/>
    <property type="match status" value="1"/>
</dbReference>
<reference evidence="2" key="2">
    <citation type="submission" date="2025-09" db="UniProtKB">
        <authorList>
            <consortium name="Ensembl"/>
        </authorList>
    </citation>
    <scope>IDENTIFICATION</scope>
</reference>
<dbReference type="Proteomes" id="UP000472270">
    <property type="component" value="Unassembled WGS sequence"/>
</dbReference>
<feature type="compositionally biased region" description="Low complexity" evidence="1">
    <location>
        <begin position="27"/>
        <end position="45"/>
    </location>
</feature>
<proteinExistence type="predicted"/>
<protein>
    <submittedName>
        <fullName evidence="2">Uncharacterized protein</fullName>
    </submittedName>
</protein>
<dbReference type="InterPro" id="IPR042168">
    <property type="entry name" value="Pcp2"/>
</dbReference>
<sequence length="172" mass="19559">MSLIDQDHLFSLLHHAQHRRMDDQRCSFEPFKNPSSSPKNPNASPTGNQSLMVANFQSGRLDDQRVTLSALPGIQNSSTGTKRENDKTSAPQIILTPASPATSFRTFFFVSLLRLWKNCCINSKLVCAFIKHNKLSSMNSKIILFFYVMWKSNLCIRLFSKPKSLYTMTSKH</sequence>
<evidence type="ECO:0000313" key="2">
    <source>
        <dbReference type="Ensembl" id="ENSSRHP00000095029.1"/>
    </source>
</evidence>
<name>A0A673N360_9TELE</name>
<dbReference type="PANTHER" id="PTHR47503:SF1">
    <property type="entry name" value="PURKINJE CELL PROTEIN 2 HOMOLOG"/>
    <property type="match status" value="1"/>
</dbReference>
<dbReference type="InterPro" id="IPR011990">
    <property type="entry name" value="TPR-like_helical_dom_sf"/>
</dbReference>
<organism evidence="2 3">
    <name type="scientific">Sinocyclocheilus rhinocerous</name>
    <dbReference type="NCBI Taxonomy" id="307959"/>
    <lineage>
        <taxon>Eukaryota</taxon>
        <taxon>Metazoa</taxon>
        <taxon>Chordata</taxon>
        <taxon>Craniata</taxon>
        <taxon>Vertebrata</taxon>
        <taxon>Euteleostomi</taxon>
        <taxon>Actinopterygii</taxon>
        <taxon>Neopterygii</taxon>
        <taxon>Teleostei</taxon>
        <taxon>Ostariophysi</taxon>
        <taxon>Cypriniformes</taxon>
        <taxon>Cyprinidae</taxon>
        <taxon>Cyprininae</taxon>
        <taxon>Sinocyclocheilus</taxon>
    </lineage>
</organism>
<dbReference type="AlphaFoldDB" id="A0A673N360"/>
<keyword evidence="3" id="KW-1185">Reference proteome</keyword>
<dbReference type="Gene3D" id="1.25.40.10">
    <property type="entry name" value="Tetratricopeptide repeat domain"/>
    <property type="match status" value="1"/>
</dbReference>
<accession>A0A673N360</accession>
<evidence type="ECO:0000256" key="1">
    <source>
        <dbReference type="SAM" id="MobiDB-lite"/>
    </source>
</evidence>